<dbReference type="EMBL" id="BRZM01000049">
    <property type="protein sequence ID" value="GLD61898.1"/>
    <property type="molecule type" value="Genomic_DNA"/>
</dbReference>
<accession>A0AAD3MX99</accession>
<keyword evidence="3" id="KW-1185">Reference proteome</keyword>
<evidence type="ECO:0000313" key="3">
    <source>
        <dbReference type="Proteomes" id="UP001279410"/>
    </source>
</evidence>
<feature type="region of interest" description="Disordered" evidence="1">
    <location>
        <begin position="354"/>
        <end position="373"/>
    </location>
</feature>
<comment type="caution">
    <text evidence="2">The sequence shown here is derived from an EMBL/GenBank/DDBJ whole genome shotgun (WGS) entry which is preliminary data.</text>
</comment>
<organism evidence="2 3">
    <name type="scientific">Lates japonicus</name>
    <name type="common">Japanese lates</name>
    <dbReference type="NCBI Taxonomy" id="270547"/>
    <lineage>
        <taxon>Eukaryota</taxon>
        <taxon>Metazoa</taxon>
        <taxon>Chordata</taxon>
        <taxon>Craniata</taxon>
        <taxon>Vertebrata</taxon>
        <taxon>Euteleostomi</taxon>
        <taxon>Actinopterygii</taxon>
        <taxon>Neopterygii</taxon>
        <taxon>Teleostei</taxon>
        <taxon>Neoteleostei</taxon>
        <taxon>Acanthomorphata</taxon>
        <taxon>Carangaria</taxon>
        <taxon>Carangaria incertae sedis</taxon>
        <taxon>Centropomidae</taxon>
        <taxon>Lates</taxon>
    </lineage>
</organism>
<feature type="region of interest" description="Disordered" evidence="1">
    <location>
        <begin position="46"/>
        <end position="183"/>
    </location>
</feature>
<proteinExistence type="predicted"/>
<feature type="compositionally biased region" description="Low complexity" evidence="1">
    <location>
        <begin position="108"/>
        <end position="120"/>
    </location>
</feature>
<dbReference type="AlphaFoldDB" id="A0AAD3MX99"/>
<reference evidence="2" key="1">
    <citation type="submission" date="2022-08" db="EMBL/GenBank/DDBJ databases">
        <title>Genome sequencing of akame (Lates japonicus).</title>
        <authorList>
            <person name="Hashiguchi Y."/>
            <person name="Takahashi H."/>
        </authorList>
    </citation>
    <scope>NUCLEOTIDE SEQUENCE</scope>
    <source>
        <strain evidence="2">Kochi</strain>
    </source>
</reference>
<sequence length="606" mass="66537">MRTHRAHSARWRRSAATGIIVAPCMRRCTAPPAEVRPESVQSLRVSSLQARPLRPLTSRSLPHPPVHSTITNATSTPTPPPLSFKKRKKEKTNSGSATPQQQLGIRLSSPKSPQAQQQAPVRESMRLHRVMHCCSKKSTQQPRTFSTPAGGPDITTSALYRRESPHPHGSSSRPDSRMSDCNASPADRVIKCRHAKILHGQGSKKEARPGYDPRSLHRLSCCDGSQRGWYGSEKWLYAHSLCYATTTTAGWLSLPLAPLNKLTSSPDSGLGLVDDQLGRSGMLKHPYPPSSFLALQTTVHPHQPLADPLASTFPDVDLYHEGRYFGVSELLSRLRSGSIPLMRYDSSFDMASALEEAPDSSSTESAAPPPQTHLQQDTWRLYNLLTAAHDVLPCSHMVLWIPSLALARRARRLSRVGRQLGLEEFEIILNQQALNNGQTFIDQIKGLPSVIQSTAQSCPDSGALDPSPPKAPPLQMCRKGPWTPYSLPHNHRLNFSPIRLALSSIILNLHHHKPTSNSKLFSGQPTYSCSHNPKIHHYLKPIPNLTLKHFPPWQQLIPLPGANPTPQTQSASPARSVANTPNPPPPWHPLSPGLLSSTQAAPWGAG</sequence>
<name>A0AAD3MX99_LATJO</name>
<evidence type="ECO:0000313" key="2">
    <source>
        <dbReference type="EMBL" id="GLD61898.1"/>
    </source>
</evidence>
<feature type="compositionally biased region" description="Polar residues" evidence="1">
    <location>
        <begin position="93"/>
        <end position="103"/>
    </location>
</feature>
<protein>
    <submittedName>
        <fullName evidence="2">Protein GREB1</fullName>
    </submittedName>
</protein>
<dbReference type="Proteomes" id="UP001279410">
    <property type="component" value="Unassembled WGS sequence"/>
</dbReference>
<feature type="region of interest" description="Disordered" evidence="1">
    <location>
        <begin position="557"/>
        <end position="606"/>
    </location>
</feature>
<feature type="compositionally biased region" description="Polar residues" evidence="1">
    <location>
        <begin position="136"/>
        <end position="147"/>
    </location>
</feature>
<feature type="compositionally biased region" description="Polar residues" evidence="1">
    <location>
        <begin position="564"/>
        <end position="580"/>
    </location>
</feature>
<gene>
    <name evidence="2" type="ORF">AKAME5_001366800</name>
</gene>
<evidence type="ECO:0000256" key="1">
    <source>
        <dbReference type="SAM" id="MobiDB-lite"/>
    </source>
</evidence>